<dbReference type="Proteomes" id="UP000655037">
    <property type="component" value="Unassembled WGS sequence"/>
</dbReference>
<dbReference type="Gene3D" id="1.10.10.10">
    <property type="entry name" value="Winged helix-like DNA-binding domain superfamily/Winged helix DNA-binding domain"/>
    <property type="match status" value="1"/>
</dbReference>
<dbReference type="Pfam" id="PF04542">
    <property type="entry name" value="Sigma70_r2"/>
    <property type="match status" value="1"/>
</dbReference>
<dbReference type="InterPro" id="IPR007627">
    <property type="entry name" value="RNA_pol_sigma70_r2"/>
</dbReference>
<evidence type="ECO:0000259" key="6">
    <source>
        <dbReference type="Pfam" id="PF08281"/>
    </source>
</evidence>
<sequence length="169" mass="19969">MDHQQYEDWQSLYVAQRKSLIDYAARLTGSRDVAEDIVQEAFTICLSRQERDYQITRAFLFTIVRNLAHNRHRHHIVHQKIDQQDYPWWARYQAVDPPERQVIVIEKARIAAQAISELSPIIRMVVELYRFDGMTLQEIASRLEISVATAHRALKEGMEIVWEKMGFDE</sequence>
<dbReference type="PANTHER" id="PTHR43133:SF63">
    <property type="entry name" value="RNA POLYMERASE SIGMA FACTOR FECI-RELATED"/>
    <property type="match status" value="1"/>
</dbReference>
<dbReference type="AlphaFoldDB" id="A0AAE2RIY8"/>
<feature type="domain" description="RNA polymerase sigma factor 70 region 4 type 2" evidence="6">
    <location>
        <begin position="112"/>
        <end position="158"/>
    </location>
</feature>
<dbReference type="RefSeq" id="WP_156538708.1">
    <property type="nucleotide sequence ID" value="NZ_JACXXJ020000005.1"/>
</dbReference>
<protein>
    <submittedName>
        <fullName evidence="7">Sigma-70 family RNA polymerase sigma factor</fullName>
    </submittedName>
</protein>
<gene>
    <name evidence="7" type="ORF">IEI95_026135</name>
</gene>
<dbReference type="InterPro" id="IPR036388">
    <property type="entry name" value="WH-like_DNA-bd_sf"/>
</dbReference>
<dbReference type="GO" id="GO:0006352">
    <property type="term" value="P:DNA-templated transcription initiation"/>
    <property type="evidence" value="ECO:0007669"/>
    <property type="project" value="InterPro"/>
</dbReference>
<dbReference type="SUPFAM" id="SSF88946">
    <property type="entry name" value="Sigma2 domain of RNA polymerase sigma factors"/>
    <property type="match status" value="1"/>
</dbReference>
<evidence type="ECO:0000313" key="8">
    <source>
        <dbReference type="Proteomes" id="UP000655037"/>
    </source>
</evidence>
<dbReference type="InterPro" id="IPR039425">
    <property type="entry name" value="RNA_pol_sigma-70-like"/>
</dbReference>
<dbReference type="InterPro" id="IPR013325">
    <property type="entry name" value="RNA_pol_sigma_r2"/>
</dbReference>
<dbReference type="EMBL" id="JACXXJ020000005">
    <property type="protein sequence ID" value="MBF2717690.1"/>
    <property type="molecule type" value="Genomic_DNA"/>
</dbReference>
<dbReference type="InterPro" id="IPR014284">
    <property type="entry name" value="RNA_pol_sigma-70_dom"/>
</dbReference>
<dbReference type="Gene3D" id="1.10.1740.10">
    <property type="match status" value="1"/>
</dbReference>
<dbReference type="GO" id="GO:0016987">
    <property type="term" value="F:sigma factor activity"/>
    <property type="evidence" value="ECO:0007669"/>
    <property type="project" value="UniProtKB-KW"/>
</dbReference>
<evidence type="ECO:0000256" key="4">
    <source>
        <dbReference type="ARBA" id="ARBA00023163"/>
    </source>
</evidence>
<dbReference type="NCBIfam" id="TIGR02937">
    <property type="entry name" value="sigma70-ECF"/>
    <property type="match status" value="1"/>
</dbReference>
<evidence type="ECO:0000313" key="7">
    <source>
        <dbReference type="EMBL" id="MBF2717690.1"/>
    </source>
</evidence>
<reference evidence="7" key="1">
    <citation type="submission" date="2020-11" db="EMBL/GenBank/DDBJ databases">
        <title>Agrobacterium vitis strain K377 genome.</title>
        <authorList>
            <person name="Xi H."/>
        </authorList>
    </citation>
    <scope>NUCLEOTIDE SEQUENCE</scope>
    <source>
        <strain evidence="7">K377</strain>
    </source>
</reference>
<organism evidence="7 8">
    <name type="scientific">Agrobacterium vitis</name>
    <name type="common">Rhizobium vitis</name>
    <dbReference type="NCBI Taxonomy" id="373"/>
    <lineage>
        <taxon>Bacteria</taxon>
        <taxon>Pseudomonadati</taxon>
        <taxon>Pseudomonadota</taxon>
        <taxon>Alphaproteobacteria</taxon>
        <taxon>Hyphomicrobiales</taxon>
        <taxon>Rhizobiaceae</taxon>
        <taxon>Rhizobium/Agrobacterium group</taxon>
        <taxon>Agrobacterium</taxon>
    </lineage>
</organism>
<evidence type="ECO:0000256" key="2">
    <source>
        <dbReference type="ARBA" id="ARBA00023015"/>
    </source>
</evidence>
<keyword evidence="4" id="KW-0804">Transcription</keyword>
<evidence type="ECO:0000256" key="3">
    <source>
        <dbReference type="ARBA" id="ARBA00023082"/>
    </source>
</evidence>
<dbReference type="SUPFAM" id="SSF88659">
    <property type="entry name" value="Sigma3 and sigma4 domains of RNA polymerase sigma factors"/>
    <property type="match status" value="1"/>
</dbReference>
<evidence type="ECO:0000259" key="5">
    <source>
        <dbReference type="Pfam" id="PF04542"/>
    </source>
</evidence>
<name>A0AAE2RIY8_AGRVI</name>
<dbReference type="InterPro" id="IPR013249">
    <property type="entry name" value="RNA_pol_sigma70_r4_t2"/>
</dbReference>
<comment type="caution">
    <text evidence="7">The sequence shown here is derived from an EMBL/GenBank/DDBJ whole genome shotgun (WGS) entry which is preliminary data.</text>
</comment>
<accession>A0AAE2RIY8</accession>
<dbReference type="PANTHER" id="PTHR43133">
    <property type="entry name" value="RNA POLYMERASE ECF-TYPE SIGMA FACTO"/>
    <property type="match status" value="1"/>
</dbReference>
<dbReference type="GO" id="GO:0003677">
    <property type="term" value="F:DNA binding"/>
    <property type="evidence" value="ECO:0007669"/>
    <property type="project" value="InterPro"/>
</dbReference>
<keyword evidence="2" id="KW-0805">Transcription regulation</keyword>
<dbReference type="InterPro" id="IPR013324">
    <property type="entry name" value="RNA_pol_sigma_r3/r4-like"/>
</dbReference>
<proteinExistence type="inferred from homology"/>
<keyword evidence="3" id="KW-0731">Sigma factor</keyword>
<comment type="similarity">
    <text evidence="1">Belongs to the sigma-70 factor family. ECF subfamily.</text>
</comment>
<evidence type="ECO:0000256" key="1">
    <source>
        <dbReference type="ARBA" id="ARBA00010641"/>
    </source>
</evidence>
<dbReference type="Pfam" id="PF08281">
    <property type="entry name" value="Sigma70_r4_2"/>
    <property type="match status" value="1"/>
</dbReference>
<feature type="domain" description="RNA polymerase sigma-70 region 2" evidence="5">
    <location>
        <begin position="15"/>
        <end position="74"/>
    </location>
</feature>